<evidence type="ECO:0000313" key="4">
    <source>
        <dbReference type="Proteomes" id="UP001153069"/>
    </source>
</evidence>
<dbReference type="SUPFAM" id="SSF52058">
    <property type="entry name" value="L domain-like"/>
    <property type="match status" value="1"/>
</dbReference>
<name>A0A9N8F5K6_9STRA</name>
<feature type="compositionally biased region" description="Basic and acidic residues" evidence="1">
    <location>
        <begin position="44"/>
        <end position="59"/>
    </location>
</feature>
<dbReference type="AlphaFoldDB" id="A0A9N8F5K6"/>
<dbReference type="InterPro" id="IPR052592">
    <property type="entry name" value="LRR-RLK"/>
</dbReference>
<accession>A0A9N8F5K6</accession>
<keyword evidence="4" id="KW-1185">Reference proteome</keyword>
<proteinExistence type="predicted"/>
<keyword evidence="2" id="KW-1133">Transmembrane helix</keyword>
<protein>
    <submittedName>
        <fullName evidence="3">Leucine Rich Repeat</fullName>
    </submittedName>
</protein>
<feature type="region of interest" description="Disordered" evidence="1">
    <location>
        <begin position="154"/>
        <end position="190"/>
    </location>
</feature>
<gene>
    <name evidence="3" type="ORF">SEMRO_3424_G347870.1</name>
</gene>
<dbReference type="Proteomes" id="UP001153069">
    <property type="component" value="Unassembled WGS sequence"/>
</dbReference>
<dbReference type="Gene3D" id="3.80.10.10">
    <property type="entry name" value="Ribonuclease Inhibitor"/>
    <property type="match status" value="1"/>
</dbReference>
<dbReference type="InterPro" id="IPR001611">
    <property type="entry name" value="Leu-rich_rpt"/>
</dbReference>
<feature type="compositionally biased region" description="Polar residues" evidence="1">
    <location>
        <begin position="60"/>
        <end position="72"/>
    </location>
</feature>
<keyword evidence="2" id="KW-0472">Membrane</keyword>
<organism evidence="3 4">
    <name type="scientific">Seminavis robusta</name>
    <dbReference type="NCBI Taxonomy" id="568900"/>
    <lineage>
        <taxon>Eukaryota</taxon>
        <taxon>Sar</taxon>
        <taxon>Stramenopiles</taxon>
        <taxon>Ochrophyta</taxon>
        <taxon>Bacillariophyta</taxon>
        <taxon>Bacillariophyceae</taxon>
        <taxon>Bacillariophycidae</taxon>
        <taxon>Naviculales</taxon>
        <taxon>Naviculaceae</taxon>
        <taxon>Seminavis</taxon>
    </lineage>
</organism>
<dbReference type="PROSITE" id="PS51450">
    <property type="entry name" value="LRR"/>
    <property type="match status" value="1"/>
</dbReference>
<dbReference type="InterPro" id="IPR032675">
    <property type="entry name" value="LRR_dom_sf"/>
</dbReference>
<evidence type="ECO:0000256" key="1">
    <source>
        <dbReference type="SAM" id="MobiDB-lite"/>
    </source>
</evidence>
<feature type="region of interest" description="Disordered" evidence="1">
    <location>
        <begin position="1"/>
        <end position="74"/>
    </location>
</feature>
<evidence type="ECO:0000256" key="2">
    <source>
        <dbReference type="SAM" id="Phobius"/>
    </source>
</evidence>
<reference evidence="3" key="1">
    <citation type="submission" date="2020-06" db="EMBL/GenBank/DDBJ databases">
        <authorList>
            <consortium name="Plant Systems Biology data submission"/>
        </authorList>
    </citation>
    <scope>NUCLEOTIDE SEQUENCE</scope>
    <source>
        <strain evidence="3">D6</strain>
    </source>
</reference>
<keyword evidence="2" id="KW-0812">Transmembrane</keyword>
<sequence length="509" mass="56802">MASAYNQRGTRREATAPAGRHNYHQQHGEPGEEGIPLEDLQQIIHDRDPRRRQELEDQQQKVTASSRAVNARQQDDDEFLMGMVALRSHDNSATDYEIEKDSISKITASPQVLVAENRTNRPEVLYDERGCIIKTPTTISANSQLPGAYPGLPGAVDNQHFSPQDGYTEDENQANHEDGSNVREGTVETTSKTSCASNKLAIGVIVIVVIALAIAIPTALSTGGSPSEKMTQSDADLYLVPNIRNDTIQAIQDPQSPQHFAYEWIEDDPNWNSFPDWRKTQRFGLACLYFACLRYVEIAVEKHVWLSYFRDECMWQSIVTRGVCDDRGQYREIMVETVSNNPTKSSIPPEIFLLSGLEVVSFLDVNFEAEDSLEDMLNLNLVPFPQSSLTTLRFAQCKLSVMLPTTLGLLTNLTLLDLNSNNLQSTIPSELGLLTQLEELLLQDNDDLSGTIPHEVLELPSLRVLHAGANEIPESFCEKKILWANLTLTTNICNSYETCCCPQNLGDCQ</sequence>
<dbReference type="PANTHER" id="PTHR48054">
    <property type="entry name" value="RECEPTOR KINASE-LIKE PROTEIN XA21"/>
    <property type="match status" value="1"/>
</dbReference>
<dbReference type="PANTHER" id="PTHR48054:SF82">
    <property type="entry name" value="LRR RECEPTOR-LIKE SERINE_THREONINE-PROTEIN KINASE FLS2"/>
    <property type="match status" value="1"/>
</dbReference>
<dbReference type="EMBL" id="CAICTM010003422">
    <property type="protein sequence ID" value="CAB9531320.1"/>
    <property type="molecule type" value="Genomic_DNA"/>
</dbReference>
<feature type="transmembrane region" description="Helical" evidence="2">
    <location>
        <begin position="200"/>
        <end position="220"/>
    </location>
</feature>
<evidence type="ECO:0000313" key="3">
    <source>
        <dbReference type="EMBL" id="CAB9531320.1"/>
    </source>
</evidence>
<comment type="caution">
    <text evidence="3">The sequence shown here is derived from an EMBL/GenBank/DDBJ whole genome shotgun (WGS) entry which is preliminary data.</text>
</comment>